<organism evidence="9">
    <name type="scientific">Medioppia subpectinata</name>
    <dbReference type="NCBI Taxonomy" id="1979941"/>
    <lineage>
        <taxon>Eukaryota</taxon>
        <taxon>Metazoa</taxon>
        <taxon>Ecdysozoa</taxon>
        <taxon>Arthropoda</taxon>
        <taxon>Chelicerata</taxon>
        <taxon>Arachnida</taxon>
        <taxon>Acari</taxon>
        <taxon>Acariformes</taxon>
        <taxon>Sarcoptiformes</taxon>
        <taxon>Oribatida</taxon>
        <taxon>Brachypylina</taxon>
        <taxon>Oppioidea</taxon>
        <taxon>Oppiidae</taxon>
        <taxon>Medioppia</taxon>
    </lineage>
</organism>
<dbReference type="OrthoDB" id="1661054at2759"/>
<keyword evidence="10" id="KW-1185">Reference proteome</keyword>
<dbReference type="Proteomes" id="UP000759131">
    <property type="component" value="Unassembled WGS sequence"/>
</dbReference>
<evidence type="ECO:0000313" key="9">
    <source>
        <dbReference type="EMBL" id="CAD7637337.1"/>
    </source>
</evidence>
<evidence type="ECO:0000256" key="5">
    <source>
        <dbReference type="ARBA" id="ARBA00022927"/>
    </source>
</evidence>
<dbReference type="SUPFAM" id="SSF74788">
    <property type="entry name" value="Cullin repeat-like"/>
    <property type="match status" value="1"/>
</dbReference>
<dbReference type="Pfam" id="PF04124">
    <property type="entry name" value="Dor1"/>
    <property type="match status" value="1"/>
</dbReference>
<keyword evidence="5" id="KW-0653">Protein transport</keyword>
<gene>
    <name evidence="9" type="ORF">OSB1V03_LOCUS16942</name>
</gene>
<evidence type="ECO:0000256" key="1">
    <source>
        <dbReference type="ARBA" id="ARBA00004395"/>
    </source>
</evidence>
<name>A0A7R9L9D7_9ACAR</name>
<sequence length="389" mass="43957">MSGSTDDIVSLILPPNEADQMDGQLVSDYTSQLSSLGVRALTGEPHRLADTRAAAIDRTQQLAYNHYKTFISNADSTQRVTNDFYATEHTVDAVLAAVPRLVTECQQFSAAAKAICDRWRDVSQMLANHPQILEVLEIPQLMDTCVRTNYYEEALQLYAHVQTLAKRHGESVPIISSIAKDVDVFREIMIAQLLKDLSVNIQLQNCLKIIGYLRRTDKFTETELRIKFLTARDQWLSSMIKEIPANNPLIHITKVIETNRVNLFDIITQYRAIFADTDQIVPQHYTYYGLTTQSTGGSGGRDFTDGAIINSWVLFKVNQFLDTLRADVKRCVNNEFGHYYPIESIVEPVFYFGLSMSRIGADFRPQLIPIINDAIADRFARVVADATHK</sequence>
<feature type="non-terminal residue" evidence="9">
    <location>
        <position position="1"/>
    </location>
</feature>
<protein>
    <recommendedName>
        <fullName evidence="3">Conserved oligomeric Golgi complex subunit 8</fullName>
    </recommendedName>
    <alternativeName>
        <fullName evidence="8">Component of oligomeric Golgi complex 8</fullName>
    </alternativeName>
</protein>
<evidence type="ECO:0000313" key="10">
    <source>
        <dbReference type="Proteomes" id="UP000759131"/>
    </source>
</evidence>
<evidence type="ECO:0000256" key="4">
    <source>
        <dbReference type="ARBA" id="ARBA00022448"/>
    </source>
</evidence>
<dbReference type="GO" id="GO:0006891">
    <property type="term" value="P:intra-Golgi vesicle-mediated transport"/>
    <property type="evidence" value="ECO:0007669"/>
    <property type="project" value="TreeGrafter"/>
</dbReference>
<dbReference type="EMBL" id="OC874179">
    <property type="protein sequence ID" value="CAD7637337.1"/>
    <property type="molecule type" value="Genomic_DNA"/>
</dbReference>
<accession>A0A7R9L9D7</accession>
<dbReference type="AlphaFoldDB" id="A0A7R9L9D7"/>
<comment type="subcellular location">
    <subcellularLocation>
        <location evidence="1">Golgi apparatus membrane</location>
        <topology evidence="1">Peripheral membrane protein</topology>
    </subcellularLocation>
</comment>
<evidence type="ECO:0000256" key="2">
    <source>
        <dbReference type="ARBA" id="ARBA00006419"/>
    </source>
</evidence>
<dbReference type="InterPro" id="IPR016159">
    <property type="entry name" value="Cullin_repeat-like_dom_sf"/>
</dbReference>
<dbReference type="EMBL" id="CAJPIZ010019604">
    <property type="protein sequence ID" value="CAG2116987.1"/>
    <property type="molecule type" value="Genomic_DNA"/>
</dbReference>
<evidence type="ECO:0000256" key="7">
    <source>
        <dbReference type="ARBA" id="ARBA00023136"/>
    </source>
</evidence>
<evidence type="ECO:0000256" key="6">
    <source>
        <dbReference type="ARBA" id="ARBA00023034"/>
    </source>
</evidence>
<dbReference type="PANTHER" id="PTHR21311:SF0">
    <property type="entry name" value="CONSERVED OLIGOMERIC GOLGI COMPLEX SUBUNIT 8"/>
    <property type="match status" value="1"/>
</dbReference>
<reference evidence="9" key="1">
    <citation type="submission" date="2020-11" db="EMBL/GenBank/DDBJ databases">
        <authorList>
            <person name="Tran Van P."/>
        </authorList>
    </citation>
    <scope>NUCLEOTIDE SEQUENCE</scope>
</reference>
<dbReference type="PANTHER" id="PTHR21311">
    <property type="entry name" value="CONSERVED OLIGOMERIC GOLGI COMPLEX COMPONENT 8"/>
    <property type="match status" value="1"/>
</dbReference>
<evidence type="ECO:0000256" key="8">
    <source>
        <dbReference type="ARBA" id="ARBA00031347"/>
    </source>
</evidence>
<keyword evidence="7" id="KW-0472">Membrane</keyword>
<keyword evidence="6" id="KW-0333">Golgi apparatus</keyword>
<keyword evidence="4" id="KW-0813">Transport</keyword>
<dbReference type="InterPro" id="IPR007255">
    <property type="entry name" value="COG8"/>
</dbReference>
<comment type="similarity">
    <text evidence="2">Belongs to the COG8 family.</text>
</comment>
<evidence type="ECO:0000256" key="3">
    <source>
        <dbReference type="ARBA" id="ARBA00020983"/>
    </source>
</evidence>
<dbReference type="GO" id="GO:0000139">
    <property type="term" value="C:Golgi membrane"/>
    <property type="evidence" value="ECO:0007669"/>
    <property type="project" value="UniProtKB-SubCell"/>
</dbReference>
<proteinExistence type="inferred from homology"/>
<dbReference type="GO" id="GO:0015031">
    <property type="term" value="P:protein transport"/>
    <property type="evidence" value="ECO:0007669"/>
    <property type="project" value="UniProtKB-KW"/>
</dbReference>
<dbReference type="GO" id="GO:0017119">
    <property type="term" value="C:Golgi transport complex"/>
    <property type="evidence" value="ECO:0007669"/>
    <property type="project" value="InterPro"/>
</dbReference>